<feature type="compositionally biased region" description="Basic and acidic residues" evidence="1">
    <location>
        <begin position="33"/>
        <end position="54"/>
    </location>
</feature>
<dbReference type="EMBL" id="BTGU01000120">
    <property type="protein sequence ID" value="GMN61940.1"/>
    <property type="molecule type" value="Genomic_DNA"/>
</dbReference>
<sequence>MADRIETRSLQVFYLCPVDRSCSFREGECERGLGKTEGEQRVSDREGKGEWEKARKTRNWKMKQEGEIYKRANPPTEEFD</sequence>
<dbReference type="Proteomes" id="UP001187192">
    <property type="component" value="Unassembled WGS sequence"/>
</dbReference>
<name>A0AA88J4K8_FICCA</name>
<evidence type="ECO:0000313" key="3">
    <source>
        <dbReference type="Proteomes" id="UP001187192"/>
    </source>
</evidence>
<organism evidence="2 3">
    <name type="scientific">Ficus carica</name>
    <name type="common">Common fig</name>
    <dbReference type="NCBI Taxonomy" id="3494"/>
    <lineage>
        <taxon>Eukaryota</taxon>
        <taxon>Viridiplantae</taxon>
        <taxon>Streptophyta</taxon>
        <taxon>Embryophyta</taxon>
        <taxon>Tracheophyta</taxon>
        <taxon>Spermatophyta</taxon>
        <taxon>Magnoliopsida</taxon>
        <taxon>eudicotyledons</taxon>
        <taxon>Gunneridae</taxon>
        <taxon>Pentapetalae</taxon>
        <taxon>rosids</taxon>
        <taxon>fabids</taxon>
        <taxon>Rosales</taxon>
        <taxon>Moraceae</taxon>
        <taxon>Ficeae</taxon>
        <taxon>Ficus</taxon>
    </lineage>
</organism>
<reference evidence="2" key="1">
    <citation type="submission" date="2023-07" db="EMBL/GenBank/DDBJ databases">
        <title>draft genome sequence of fig (Ficus carica).</title>
        <authorList>
            <person name="Takahashi T."/>
            <person name="Nishimura K."/>
        </authorList>
    </citation>
    <scope>NUCLEOTIDE SEQUENCE</scope>
</reference>
<feature type="region of interest" description="Disordered" evidence="1">
    <location>
        <begin position="33"/>
        <end position="57"/>
    </location>
</feature>
<accession>A0AA88J4K8</accession>
<gene>
    <name evidence="2" type="ORF">TIFTF001_031028</name>
</gene>
<comment type="caution">
    <text evidence="2">The sequence shown here is derived from an EMBL/GenBank/DDBJ whole genome shotgun (WGS) entry which is preliminary data.</text>
</comment>
<dbReference type="AlphaFoldDB" id="A0AA88J4K8"/>
<evidence type="ECO:0000256" key="1">
    <source>
        <dbReference type="SAM" id="MobiDB-lite"/>
    </source>
</evidence>
<keyword evidence="3" id="KW-1185">Reference proteome</keyword>
<protein>
    <submittedName>
        <fullName evidence="2">Uncharacterized protein</fullName>
    </submittedName>
</protein>
<evidence type="ECO:0000313" key="2">
    <source>
        <dbReference type="EMBL" id="GMN61940.1"/>
    </source>
</evidence>
<proteinExistence type="predicted"/>